<evidence type="ECO:0000256" key="5">
    <source>
        <dbReference type="ARBA" id="ARBA00022723"/>
    </source>
</evidence>
<feature type="domain" description="CR-type" evidence="18">
    <location>
        <begin position="131"/>
        <end position="209"/>
    </location>
</feature>
<evidence type="ECO:0000259" key="17">
    <source>
        <dbReference type="PROSITE" id="PS50076"/>
    </source>
</evidence>
<feature type="domain" description="J" evidence="17">
    <location>
        <begin position="5"/>
        <end position="70"/>
    </location>
</feature>
<dbReference type="SUPFAM" id="SSF46565">
    <property type="entry name" value="Chaperone J-domain"/>
    <property type="match status" value="1"/>
</dbReference>
<reference evidence="19 20" key="1">
    <citation type="submission" date="2017-06" db="EMBL/GenBank/DDBJ databases">
        <authorList>
            <person name="Kim H.J."/>
            <person name="Triplett B.A."/>
        </authorList>
    </citation>
    <scope>NUCLEOTIDE SEQUENCE [LARGE SCALE GENOMIC DNA]</scope>
    <source>
        <strain evidence="19 20">B29T1</strain>
    </source>
</reference>
<feature type="repeat" description="CXXCXGXG motif" evidence="14">
    <location>
        <begin position="144"/>
        <end position="151"/>
    </location>
</feature>
<feature type="repeat" description="CXXCXGXG motif" evidence="14">
    <location>
        <begin position="161"/>
        <end position="168"/>
    </location>
</feature>
<dbReference type="Pfam" id="PF00226">
    <property type="entry name" value="DnaJ"/>
    <property type="match status" value="1"/>
</dbReference>
<dbReference type="PROSITE" id="PS50076">
    <property type="entry name" value="DNAJ_2"/>
    <property type="match status" value="1"/>
</dbReference>
<dbReference type="OrthoDB" id="9779889at2"/>
<gene>
    <name evidence="14" type="primary">dnaJ</name>
    <name evidence="19" type="ORF">SAMN07250955_1205</name>
</gene>
<evidence type="ECO:0000256" key="11">
    <source>
        <dbReference type="ARBA" id="ARBA00053423"/>
    </source>
</evidence>
<comment type="domain">
    <text evidence="14">The J domain is necessary and sufficient to stimulate DnaK ATPase activity. Zinc center 1 plays an important role in the autonomous, DnaK-independent chaperone activity of DnaJ. Zinc center 2 is essential for interaction with DnaK and for DnaJ activity.</text>
</comment>
<feature type="binding site" evidence="14">
    <location>
        <position position="164"/>
    </location>
    <ligand>
        <name>Zn(2+)</name>
        <dbReference type="ChEBI" id="CHEBI:29105"/>
        <label>2</label>
    </ligand>
</feature>
<dbReference type="PANTHER" id="PTHR43096:SF48">
    <property type="entry name" value="CHAPERONE PROTEIN DNAJ"/>
    <property type="match status" value="1"/>
</dbReference>
<proteinExistence type="inferred from homology"/>
<dbReference type="SUPFAM" id="SSF49493">
    <property type="entry name" value="HSP40/DnaJ peptide-binding domain"/>
    <property type="match status" value="2"/>
</dbReference>
<dbReference type="RefSeq" id="WP_088562967.1">
    <property type="nucleotide sequence ID" value="NZ_FYEH01000020.1"/>
</dbReference>
<dbReference type="InterPro" id="IPR002939">
    <property type="entry name" value="DnaJ_C"/>
</dbReference>
<dbReference type="Gene3D" id="2.60.260.20">
    <property type="entry name" value="Urease metallochaperone UreE, N-terminal domain"/>
    <property type="match status" value="2"/>
</dbReference>
<dbReference type="NCBIfam" id="TIGR02349">
    <property type="entry name" value="DnaJ_bact"/>
    <property type="match status" value="1"/>
</dbReference>
<evidence type="ECO:0000256" key="2">
    <source>
        <dbReference type="ARBA" id="ARBA00011738"/>
    </source>
</evidence>
<evidence type="ECO:0000256" key="3">
    <source>
        <dbReference type="ARBA" id="ARBA00022490"/>
    </source>
</evidence>
<dbReference type="PRINTS" id="PR00625">
    <property type="entry name" value="JDOMAIN"/>
</dbReference>
<protein>
    <recommendedName>
        <fullName evidence="13 14">Chaperone protein DnaJ</fullName>
    </recommendedName>
</protein>
<dbReference type="GO" id="GO:0005524">
    <property type="term" value="F:ATP binding"/>
    <property type="evidence" value="ECO:0007669"/>
    <property type="project" value="InterPro"/>
</dbReference>
<dbReference type="GO" id="GO:0005737">
    <property type="term" value="C:cytoplasm"/>
    <property type="evidence" value="ECO:0007669"/>
    <property type="project" value="UniProtKB-SubCell"/>
</dbReference>
<dbReference type="EMBL" id="FYEH01000020">
    <property type="protein sequence ID" value="SNB79025.1"/>
    <property type="molecule type" value="Genomic_DNA"/>
</dbReference>
<accession>A0A212S1K9</accession>
<keyword evidence="9 14" id="KW-0346">Stress response</keyword>
<feature type="repeat" description="CXXCXGXG motif" evidence="14">
    <location>
        <begin position="183"/>
        <end position="190"/>
    </location>
</feature>
<dbReference type="Gene3D" id="1.10.287.110">
    <property type="entry name" value="DnaJ domain"/>
    <property type="match status" value="1"/>
</dbReference>
<feature type="binding site" evidence="14">
    <location>
        <position position="186"/>
    </location>
    <ligand>
        <name>Zn(2+)</name>
        <dbReference type="ChEBI" id="CHEBI:29105"/>
        <label>2</label>
    </ligand>
</feature>
<organism evidence="19 20">
    <name type="scientific">Arboricoccus pini</name>
    <dbReference type="NCBI Taxonomy" id="1963835"/>
    <lineage>
        <taxon>Bacteria</taxon>
        <taxon>Pseudomonadati</taxon>
        <taxon>Pseudomonadota</taxon>
        <taxon>Alphaproteobacteria</taxon>
        <taxon>Geminicoccales</taxon>
        <taxon>Geminicoccaceae</taxon>
        <taxon>Arboricoccus</taxon>
    </lineage>
</organism>
<evidence type="ECO:0000256" key="4">
    <source>
        <dbReference type="ARBA" id="ARBA00022705"/>
    </source>
</evidence>
<evidence type="ECO:0000313" key="19">
    <source>
        <dbReference type="EMBL" id="SNB79025.1"/>
    </source>
</evidence>
<dbReference type="CDD" id="cd10747">
    <property type="entry name" value="DnaJ_C"/>
    <property type="match status" value="1"/>
</dbReference>
<comment type="function">
    <text evidence="11 14">Participates actively in the response to hyperosmotic and heat shock by preventing the aggregation of stress-denatured proteins and by disaggregating proteins, also in an autonomous, DnaK-independent fashion. Unfolded proteins bind initially to DnaJ; upon interaction with the DnaJ-bound protein, DnaK hydrolyzes its bound ATP, resulting in the formation of a stable complex. GrpE releases ADP from DnaK; ATP binding to DnaK triggers the release of the substrate protein, thus completing the reaction cycle. Several rounds of ATP-dependent interactions between DnaJ, DnaK and GrpE are required for fully efficient folding. Also involved, together with DnaK and GrpE, in the DNA replication of plasmids through activation of initiation proteins.</text>
</comment>
<evidence type="ECO:0000256" key="6">
    <source>
        <dbReference type="ARBA" id="ARBA00022737"/>
    </source>
</evidence>
<dbReference type="FunFam" id="2.60.260.20:FF:000004">
    <property type="entry name" value="Molecular chaperone DnaJ"/>
    <property type="match status" value="1"/>
</dbReference>
<dbReference type="GO" id="GO:0051082">
    <property type="term" value="F:unfolded protein binding"/>
    <property type="evidence" value="ECO:0007669"/>
    <property type="project" value="UniProtKB-UniRule"/>
</dbReference>
<feature type="repeat" description="CXXCXGXG motif" evidence="14">
    <location>
        <begin position="197"/>
        <end position="204"/>
    </location>
</feature>
<dbReference type="InterPro" id="IPR008971">
    <property type="entry name" value="HSP40/DnaJ_pept-bd"/>
</dbReference>
<comment type="subunit">
    <text evidence="2 14">Homodimer.</text>
</comment>
<keyword evidence="7 14" id="KW-0863">Zinc-finger</keyword>
<keyword evidence="20" id="KW-1185">Reference proteome</keyword>
<dbReference type="FunFam" id="2.10.230.10:FF:000002">
    <property type="entry name" value="Molecular chaperone DnaJ"/>
    <property type="match status" value="1"/>
</dbReference>
<dbReference type="InterPro" id="IPR036410">
    <property type="entry name" value="HSP_DnaJ_Cys-rich_dom_sf"/>
</dbReference>
<dbReference type="PROSITE" id="PS00636">
    <property type="entry name" value="DNAJ_1"/>
    <property type="match status" value="1"/>
</dbReference>
<dbReference type="GO" id="GO:0042026">
    <property type="term" value="P:protein refolding"/>
    <property type="evidence" value="ECO:0007669"/>
    <property type="project" value="TreeGrafter"/>
</dbReference>
<keyword evidence="10 14" id="KW-0143">Chaperone</keyword>
<dbReference type="Pfam" id="PF00684">
    <property type="entry name" value="DnaJ_CXXCXGXG"/>
    <property type="match status" value="1"/>
</dbReference>
<evidence type="ECO:0000256" key="10">
    <source>
        <dbReference type="ARBA" id="ARBA00023186"/>
    </source>
</evidence>
<dbReference type="Gene3D" id="2.10.230.10">
    <property type="entry name" value="Heat shock protein DnaJ, cysteine-rich domain"/>
    <property type="match status" value="1"/>
</dbReference>
<dbReference type="NCBIfam" id="NF008035">
    <property type="entry name" value="PRK10767.1"/>
    <property type="match status" value="1"/>
</dbReference>
<sequence length="376" mass="41032">MAKADYYEVLGVSRQCGEGELKKVYRQLAMKWHPDRNPGDATAETKFKEISEAYEVLKDPQKRAAYDQFGHQAFEGGASGARGGFDFGSFADVFDDLFSDFVGGGRRRGGGARGADLRYNLTITLEEAFVGKKAQIRVPTSVHCEVCNGSGSAQGADPTTCTTCRGTGRVRAQQGFFMIERTCAACQGAGRVIADPCRACQGAGRVHKEKTLVVTVPQGVEDGTRIRLTGEGEAGLRGGQPGDLYIFVSIAPHRMFKREGTHLFCRAPIPMTVAALGGQVDVPTIDGKRLRMAVPEGTQTGKQIRLRGNGLTELQGTTRGDLFVEIVVETPQKLTKRQEELLREFEKEEAGAPKGQNPESEGFFARVKEFWDELRD</sequence>
<evidence type="ECO:0000313" key="20">
    <source>
        <dbReference type="Proteomes" id="UP000197065"/>
    </source>
</evidence>
<feature type="region of interest" description="Disordered" evidence="16">
    <location>
        <begin position="345"/>
        <end position="364"/>
    </location>
</feature>
<evidence type="ECO:0000256" key="15">
    <source>
        <dbReference type="PROSITE-ProRule" id="PRU00546"/>
    </source>
</evidence>
<feature type="binding site" evidence="14">
    <location>
        <position position="183"/>
    </location>
    <ligand>
        <name>Zn(2+)</name>
        <dbReference type="ChEBI" id="CHEBI:29105"/>
        <label>2</label>
    </ligand>
</feature>
<evidence type="ECO:0000256" key="16">
    <source>
        <dbReference type="SAM" id="MobiDB-lite"/>
    </source>
</evidence>
<keyword evidence="3 14" id="KW-0963">Cytoplasm</keyword>
<feature type="binding site" evidence="14">
    <location>
        <position position="200"/>
    </location>
    <ligand>
        <name>Zn(2+)</name>
        <dbReference type="ChEBI" id="CHEBI:29105"/>
        <label>1</label>
    </ligand>
</feature>
<dbReference type="InterPro" id="IPR018253">
    <property type="entry name" value="DnaJ_domain_CS"/>
</dbReference>
<dbReference type="GO" id="GO:0031072">
    <property type="term" value="F:heat shock protein binding"/>
    <property type="evidence" value="ECO:0007669"/>
    <property type="project" value="InterPro"/>
</dbReference>
<evidence type="ECO:0000256" key="1">
    <source>
        <dbReference type="ARBA" id="ARBA00004496"/>
    </source>
</evidence>
<evidence type="ECO:0000256" key="8">
    <source>
        <dbReference type="ARBA" id="ARBA00022833"/>
    </source>
</evidence>
<dbReference type="GO" id="GO:0009408">
    <property type="term" value="P:response to heat"/>
    <property type="evidence" value="ECO:0007669"/>
    <property type="project" value="InterPro"/>
</dbReference>
<keyword evidence="4 14" id="KW-0235">DNA replication</keyword>
<dbReference type="PROSITE" id="PS51188">
    <property type="entry name" value="ZF_CR"/>
    <property type="match status" value="1"/>
</dbReference>
<dbReference type="HAMAP" id="MF_01152">
    <property type="entry name" value="DnaJ"/>
    <property type="match status" value="1"/>
</dbReference>
<dbReference type="CDD" id="cd06257">
    <property type="entry name" value="DnaJ"/>
    <property type="match status" value="1"/>
</dbReference>
<dbReference type="InterPro" id="IPR036869">
    <property type="entry name" value="J_dom_sf"/>
</dbReference>
<feature type="binding site" evidence="14">
    <location>
        <position position="147"/>
    </location>
    <ligand>
        <name>Zn(2+)</name>
        <dbReference type="ChEBI" id="CHEBI:29105"/>
        <label>1</label>
    </ligand>
</feature>
<keyword evidence="8 14" id="KW-0862">Zinc</keyword>
<feature type="binding site" evidence="14">
    <location>
        <position position="144"/>
    </location>
    <ligand>
        <name>Zn(2+)</name>
        <dbReference type="ChEBI" id="CHEBI:29105"/>
        <label>1</label>
    </ligand>
</feature>
<evidence type="ECO:0000259" key="18">
    <source>
        <dbReference type="PROSITE" id="PS51188"/>
    </source>
</evidence>
<feature type="binding site" evidence="14">
    <location>
        <position position="161"/>
    </location>
    <ligand>
        <name>Zn(2+)</name>
        <dbReference type="ChEBI" id="CHEBI:29105"/>
        <label>2</label>
    </ligand>
</feature>
<evidence type="ECO:0000256" key="7">
    <source>
        <dbReference type="ARBA" id="ARBA00022771"/>
    </source>
</evidence>
<dbReference type="InterPro" id="IPR012724">
    <property type="entry name" value="DnaJ"/>
</dbReference>
<dbReference type="CDD" id="cd10719">
    <property type="entry name" value="DnaJ_zf"/>
    <property type="match status" value="1"/>
</dbReference>
<name>A0A212S1K9_9PROT</name>
<dbReference type="SMART" id="SM00271">
    <property type="entry name" value="DnaJ"/>
    <property type="match status" value="1"/>
</dbReference>
<evidence type="ECO:0000256" key="13">
    <source>
        <dbReference type="ARBA" id="ARBA00067609"/>
    </source>
</evidence>
<keyword evidence="5 14" id="KW-0479">Metal-binding</keyword>
<comment type="subcellular location">
    <subcellularLocation>
        <location evidence="1 14">Cytoplasm</location>
    </subcellularLocation>
</comment>
<dbReference type="PANTHER" id="PTHR43096">
    <property type="entry name" value="DNAJ HOMOLOG 1, MITOCHONDRIAL-RELATED"/>
    <property type="match status" value="1"/>
</dbReference>
<comment type="similarity">
    <text evidence="12 14">Belongs to the DnaJ family.</text>
</comment>
<dbReference type="InterPro" id="IPR001623">
    <property type="entry name" value="DnaJ_domain"/>
</dbReference>
<dbReference type="GO" id="GO:0008270">
    <property type="term" value="F:zinc ion binding"/>
    <property type="evidence" value="ECO:0007669"/>
    <property type="project" value="UniProtKB-UniRule"/>
</dbReference>
<comment type="cofactor">
    <cofactor evidence="14">
        <name>Zn(2+)</name>
        <dbReference type="ChEBI" id="CHEBI:29105"/>
    </cofactor>
    <text evidence="14">Binds 2 Zn(2+) ions per monomer.</text>
</comment>
<evidence type="ECO:0000256" key="9">
    <source>
        <dbReference type="ARBA" id="ARBA00023016"/>
    </source>
</evidence>
<dbReference type="SUPFAM" id="SSF57938">
    <property type="entry name" value="DnaJ/Hsp40 cysteine-rich domain"/>
    <property type="match status" value="1"/>
</dbReference>
<feature type="zinc finger region" description="CR-type" evidence="15">
    <location>
        <begin position="131"/>
        <end position="209"/>
    </location>
</feature>
<dbReference type="Pfam" id="PF01556">
    <property type="entry name" value="DnaJ_C"/>
    <property type="match status" value="1"/>
</dbReference>
<dbReference type="InterPro" id="IPR001305">
    <property type="entry name" value="HSP_DnaJ_Cys-rich_dom"/>
</dbReference>
<dbReference type="GO" id="GO:0006260">
    <property type="term" value="P:DNA replication"/>
    <property type="evidence" value="ECO:0007669"/>
    <property type="project" value="UniProtKB-KW"/>
</dbReference>
<feature type="binding site" evidence="14">
    <location>
        <position position="197"/>
    </location>
    <ligand>
        <name>Zn(2+)</name>
        <dbReference type="ChEBI" id="CHEBI:29105"/>
        <label>1</label>
    </ligand>
</feature>
<evidence type="ECO:0000256" key="14">
    <source>
        <dbReference type="HAMAP-Rule" id="MF_01152"/>
    </source>
</evidence>
<keyword evidence="6 14" id="KW-0677">Repeat</keyword>
<evidence type="ECO:0000256" key="12">
    <source>
        <dbReference type="ARBA" id="ARBA00061004"/>
    </source>
</evidence>
<dbReference type="Proteomes" id="UP000197065">
    <property type="component" value="Unassembled WGS sequence"/>
</dbReference>
<dbReference type="AlphaFoldDB" id="A0A212S1K9"/>
<dbReference type="FunFam" id="1.10.287.110:FF:000034">
    <property type="entry name" value="Chaperone protein DnaJ"/>
    <property type="match status" value="1"/>
</dbReference>